<dbReference type="EMBL" id="SMMX01000004">
    <property type="protein sequence ID" value="TDA22391.1"/>
    <property type="molecule type" value="Genomic_DNA"/>
</dbReference>
<dbReference type="RefSeq" id="WP_132276419.1">
    <property type="nucleotide sequence ID" value="NZ_JAOBST010000024.1"/>
</dbReference>
<keyword evidence="1" id="KW-1133">Transmembrane helix</keyword>
<keyword evidence="3" id="KW-1185">Reference proteome</keyword>
<evidence type="ECO:0000313" key="3">
    <source>
        <dbReference type="Proteomes" id="UP000295710"/>
    </source>
</evidence>
<gene>
    <name evidence="2" type="ORF">E1963_06445</name>
</gene>
<feature type="transmembrane region" description="Helical" evidence="1">
    <location>
        <begin position="56"/>
        <end position="76"/>
    </location>
</feature>
<comment type="caution">
    <text evidence="2">The sequence shown here is derived from an EMBL/GenBank/DDBJ whole genome shotgun (WGS) entry which is preliminary data.</text>
</comment>
<keyword evidence="1" id="KW-0812">Transmembrane</keyword>
<evidence type="ECO:0000313" key="2">
    <source>
        <dbReference type="EMBL" id="TDA22391.1"/>
    </source>
</evidence>
<organism evidence="2 3">
    <name type="scientific">Extibacter muris</name>
    <dbReference type="NCBI Taxonomy" id="1796622"/>
    <lineage>
        <taxon>Bacteria</taxon>
        <taxon>Bacillati</taxon>
        <taxon>Bacillota</taxon>
        <taxon>Clostridia</taxon>
        <taxon>Lachnospirales</taxon>
        <taxon>Lachnospiraceae</taxon>
        <taxon>Extibacter</taxon>
    </lineage>
</organism>
<dbReference type="Proteomes" id="UP000295710">
    <property type="component" value="Unassembled WGS sequence"/>
</dbReference>
<proteinExistence type="predicted"/>
<protein>
    <submittedName>
        <fullName evidence="2">YcxB family protein</fullName>
    </submittedName>
</protein>
<dbReference type="AlphaFoldDB" id="A0A4R4FG14"/>
<sequence>MRKKYHLEYEEDEQVFTDMYLMYYNNRSSYVYKMIVTFGGILALFIQFFASRTFDIIFIAKFVVLWALAFVAGYLLEKHVIRKTNVRSARQMGQKNYKLRVEKRGTELLVSLDFYEDKFTVVFQDQKEEYSYKEVSRMFESERFFGLVVGGVYGKKAMIGFPASCLEGTDKEAFRVYLAEKCTNVARGFKKV</sequence>
<feature type="transmembrane region" description="Helical" evidence="1">
    <location>
        <begin position="30"/>
        <end position="50"/>
    </location>
</feature>
<name>A0A4R4FG14_9FIRM</name>
<keyword evidence="1" id="KW-0472">Membrane</keyword>
<reference evidence="2 3" key="1">
    <citation type="journal article" date="2016" name="Nat. Microbiol.">
        <title>The Mouse Intestinal Bacterial Collection (miBC) provides host-specific insight into cultured diversity and functional potential of the gut microbiota.</title>
        <authorList>
            <person name="Lagkouvardos I."/>
            <person name="Pukall R."/>
            <person name="Abt B."/>
            <person name="Foesel B.U."/>
            <person name="Meier-Kolthoff J.P."/>
            <person name="Kumar N."/>
            <person name="Bresciani A."/>
            <person name="Martinez I."/>
            <person name="Just S."/>
            <person name="Ziegler C."/>
            <person name="Brugiroux S."/>
            <person name="Garzetti D."/>
            <person name="Wenning M."/>
            <person name="Bui T.P."/>
            <person name="Wang J."/>
            <person name="Hugenholtz F."/>
            <person name="Plugge C.M."/>
            <person name="Peterson D.A."/>
            <person name="Hornef M.W."/>
            <person name="Baines J.F."/>
            <person name="Smidt H."/>
            <person name="Walter J."/>
            <person name="Kristiansen K."/>
            <person name="Nielsen H.B."/>
            <person name="Haller D."/>
            <person name="Overmann J."/>
            <person name="Stecher B."/>
            <person name="Clavel T."/>
        </authorList>
    </citation>
    <scope>NUCLEOTIDE SEQUENCE [LARGE SCALE GENOMIC DNA]</scope>
    <source>
        <strain evidence="2 3">DSM 28560</strain>
    </source>
</reference>
<accession>A0A4R4FG14</accession>
<evidence type="ECO:0000256" key="1">
    <source>
        <dbReference type="SAM" id="Phobius"/>
    </source>
</evidence>